<feature type="domain" description="HRDC" evidence="7">
    <location>
        <begin position="220"/>
        <end position="301"/>
    </location>
</feature>
<accession>A0A1G7BBB3</accession>
<dbReference type="HAMAP" id="MF_01899">
    <property type="entry name" value="RNase_D"/>
    <property type="match status" value="1"/>
</dbReference>
<evidence type="ECO:0000256" key="5">
    <source>
        <dbReference type="ARBA" id="ARBA00022839"/>
    </source>
</evidence>
<dbReference type="EMBL" id="FNAH01000005">
    <property type="protein sequence ID" value="SDE24418.1"/>
    <property type="molecule type" value="Genomic_DNA"/>
</dbReference>
<comment type="function">
    <text evidence="6">Exonuclease involved in the 3' processing of various precursor tRNAs. Initiates hydrolysis at the 3'-terminus of an RNA molecule and releases 5'-mononucleotides.</text>
</comment>
<dbReference type="GO" id="GO:0000166">
    <property type="term" value="F:nucleotide binding"/>
    <property type="evidence" value="ECO:0007669"/>
    <property type="project" value="InterPro"/>
</dbReference>
<dbReference type="RefSeq" id="WP_090523231.1">
    <property type="nucleotide sequence ID" value="NZ_FNAH01000005.1"/>
</dbReference>
<dbReference type="PROSITE" id="PS50967">
    <property type="entry name" value="HRDC"/>
    <property type="match status" value="1"/>
</dbReference>
<dbReference type="PANTHER" id="PTHR47649:SF1">
    <property type="entry name" value="RIBONUCLEASE D"/>
    <property type="match status" value="1"/>
</dbReference>
<dbReference type="Gene3D" id="1.10.150.80">
    <property type="entry name" value="HRDC domain"/>
    <property type="match status" value="1"/>
</dbReference>
<proteinExistence type="inferred from homology"/>
<dbReference type="Proteomes" id="UP000199344">
    <property type="component" value="Unassembled WGS sequence"/>
</dbReference>
<dbReference type="GO" id="GO:0033890">
    <property type="term" value="F:ribonuclease D activity"/>
    <property type="evidence" value="ECO:0007669"/>
    <property type="project" value="UniProtKB-UniRule"/>
</dbReference>
<comment type="subcellular location">
    <subcellularLocation>
        <location evidence="6">Cytoplasm</location>
    </subcellularLocation>
</comment>
<dbReference type="InterPro" id="IPR010997">
    <property type="entry name" value="HRDC-like_sf"/>
</dbReference>
<comment type="catalytic activity">
    <reaction evidence="6">
        <text>Exonucleolytic cleavage that removes extra residues from the 3'-terminus of tRNA to produce 5'-mononucleotides.</text>
        <dbReference type="EC" id="3.1.13.5"/>
    </reaction>
</comment>
<organism evidence="8 9">
    <name type="scientific">Paracoccus isoporae</name>
    <dbReference type="NCBI Taxonomy" id="591205"/>
    <lineage>
        <taxon>Bacteria</taxon>
        <taxon>Pseudomonadati</taxon>
        <taxon>Pseudomonadota</taxon>
        <taxon>Alphaproteobacteria</taxon>
        <taxon>Rhodobacterales</taxon>
        <taxon>Paracoccaceae</taxon>
        <taxon>Paracoccus</taxon>
    </lineage>
</organism>
<dbReference type="GO" id="GO:0008408">
    <property type="term" value="F:3'-5' exonuclease activity"/>
    <property type="evidence" value="ECO:0007669"/>
    <property type="project" value="InterPro"/>
</dbReference>
<evidence type="ECO:0000259" key="7">
    <source>
        <dbReference type="PROSITE" id="PS50967"/>
    </source>
</evidence>
<protein>
    <recommendedName>
        <fullName evidence="6">Ribonuclease D</fullName>
        <shortName evidence="6">RNase D</shortName>
        <ecNumber evidence="6">3.1.13.5</ecNumber>
    </recommendedName>
</protein>
<dbReference type="GO" id="GO:0005737">
    <property type="term" value="C:cytoplasm"/>
    <property type="evidence" value="ECO:0007669"/>
    <property type="project" value="UniProtKB-SubCell"/>
</dbReference>
<evidence type="ECO:0000313" key="8">
    <source>
        <dbReference type="EMBL" id="SDE24418.1"/>
    </source>
</evidence>
<evidence type="ECO:0000256" key="2">
    <source>
        <dbReference type="ARBA" id="ARBA00022694"/>
    </source>
</evidence>
<dbReference type="GO" id="GO:0042780">
    <property type="term" value="P:tRNA 3'-end processing"/>
    <property type="evidence" value="ECO:0007669"/>
    <property type="project" value="UniProtKB-UniRule"/>
</dbReference>
<keyword evidence="3 6" id="KW-0540">Nuclease</keyword>
<dbReference type="InterPro" id="IPR006292">
    <property type="entry name" value="RNase_D"/>
</dbReference>
<dbReference type="SUPFAM" id="SSF47819">
    <property type="entry name" value="HRDC-like"/>
    <property type="match status" value="2"/>
</dbReference>
<reference evidence="8 9" key="1">
    <citation type="submission" date="2016-10" db="EMBL/GenBank/DDBJ databases">
        <authorList>
            <person name="de Groot N.N."/>
        </authorList>
    </citation>
    <scope>NUCLEOTIDE SEQUENCE [LARGE SCALE GENOMIC DNA]</scope>
    <source>
        <strain evidence="8 9">DSM 22220</strain>
    </source>
</reference>
<dbReference type="InterPro" id="IPR002562">
    <property type="entry name" value="3'-5'_exonuclease_dom"/>
</dbReference>
<evidence type="ECO:0000256" key="6">
    <source>
        <dbReference type="HAMAP-Rule" id="MF_01899"/>
    </source>
</evidence>
<evidence type="ECO:0000256" key="4">
    <source>
        <dbReference type="ARBA" id="ARBA00022801"/>
    </source>
</evidence>
<keyword evidence="9" id="KW-1185">Reference proteome</keyword>
<name>A0A1G7BBB3_9RHOB</name>
<dbReference type="InterPro" id="IPR012337">
    <property type="entry name" value="RNaseH-like_sf"/>
</dbReference>
<dbReference type="InterPro" id="IPR002121">
    <property type="entry name" value="HRDC_dom"/>
</dbReference>
<dbReference type="OrthoDB" id="9800549at2"/>
<dbReference type="CDD" id="cd06142">
    <property type="entry name" value="RNaseD_exo"/>
    <property type="match status" value="1"/>
</dbReference>
<keyword evidence="2 6" id="KW-0819">tRNA processing</keyword>
<keyword evidence="5 6" id="KW-0269">Exonuclease</keyword>
<keyword evidence="4 6" id="KW-0378">Hydrolase</keyword>
<dbReference type="Pfam" id="PF00570">
    <property type="entry name" value="HRDC"/>
    <property type="match status" value="1"/>
</dbReference>
<dbReference type="PANTHER" id="PTHR47649">
    <property type="entry name" value="RIBONUCLEASE D"/>
    <property type="match status" value="1"/>
</dbReference>
<dbReference type="InterPro" id="IPR051086">
    <property type="entry name" value="RNase_D-like"/>
</dbReference>
<gene>
    <name evidence="6" type="primary">rnd</name>
    <name evidence="8" type="ORF">SAMN05421538_10542</name>
</gene>
<dbReference type="Gene3D" id="3.30.420.10">
    <property type="entry name" value="Ribonuclease H-like superfamily/Ribonuclease H"/>
    <property type="match status" value="1"/>
</dbReference>
<dbReference type="SMART" id="SM00474">
    <property type="entry name" value="35EXOc"/>
    <property type="match status" value="1"/>
</dbReference>
<dbReference type="InterPro" id="IPR036397">
    <property type="entry name" value="RNaseH_sf"/>
</dbReference>
<dbReference type="InterPro" id="IPR044876">
    <property type="entry name" value="HRDC_dom_sf"/>
</dbReference>
<dbReference type="GO" id="GO:0003676">
    <property type="term" value="F:nucleic acid binding"/>
    <property type="evidence" value="ECO:0007669"/>
    <property type="project" value="InterPro"/>
</dbReference>
<dbReference type="STRING" id="591205.SAMN05421538_10542"/>
<dbReference type="AlphaFoldDB" id="A0A1G7BBB3"/>
<sequence>MTEFTTITTTDALAAFCEDAKSQPYVTIDTEFLRERTFYSRLCLIQMALPPASGPKSDGGPAVLVDPLAPGLSLEPLYDLFRHEATVKVFHAARQDVEIFFHDAGIFPTPLFDTQIAAMVCGFGEQVGYETLVRKIAKANLDKSSRFTDWSQRPLSKAQQNYAIADVTHLRAIYESLKGQLDRSGRAAWVAEEAAVLVDPETYITRPAEAWQRVRTRSNSPRFMAIVRKLAEFREEYAQSRNVPRARVFKDDALVELASTKPQSEAELGKSRLLLREGRKPEIAQGILAAIKAGMEGPDPPRLPKEQPGPPGNGALGELLWVLLKAKAEAAQVAPKLIATTADLDAIAQGARDVAALQGWRAEVFGRDALRLANGEIALSAAGGAVSVVELA</sequence>
<dbReference type="Pfam" id="PF01612">
    <property type="entry name" value="DNA_pol_A_exo1"/>
    <property type="match status" value="1"/>
</dbReference>
<evidence type="ECO:0000256" key="3">
    <source>
        <dbReference type="ARBA" id="ARBA00022722"/>
    </source>
</evidence>
<dbReference type="SMART" id="SM00341">
    <property type="entry name" value="HRDC"/>
    <property type="match status" value="1"/>
</dbReference>
<keyword evidence="1 6" id="KW-0963">Cytoplasm</keyword>
<evidence type="ECO:0000256" key="1">
    <source>
        <dbReference type="ARBA" id="ARBA00022490"/>
    </source>
</evidence>
<evidence type="ECO:0000313" key="9">
    <source>
        <dbReference type="Proteomes" id="UP000199344"/>
    </source>
</evidence>
<dbReference type="SUPFAM" id="SSF53098">
    <property type="entry name" value="Ribonuclease H-like"/>
    <property type="match status" value="1"/>
</dbReference>
<comment type="similarity">
    <text evidence="6">Belongs to the RNase D family.</text>
</comment>
<dbReference type="NCBIfam" id="TIGR01388">
    <property type="entry name" value="rnd"/>
    <property type="match status" value="1"/>
</dbReference>
<dbReference type="EC" id="3.1.13.5" evidence="6"/>
<comment type="cofactor">
    <cofactor evidence="6">
        <name>a divalent metal cation</name>
        <dbReference type="ChEBI" id="CHEBI:60240"/>
    </cofactor>
</comment>